<dbReference type="Proteomes" id="UP000552883">
    <property type="component" value="Unassembled WGS sequence"/>
</dbReference>
<dbReference type="RefSeq" id="WP_153981966.1">
    <property type="nucleotide sequence ID" value="NZ_BAAANZ010000003.1"/>
</dbReference>
<accession>A0A840XJY5</accession>
<organism evidence="1 2">
    <name type="scientific">Microcella frigidaquae</name>
    <dbReference type="NCBI Taxonomy" id="424758"/>
    <lineage>
        <taxon>Bacteria</taxon>
        <taxon>Bacillati</taxon>
        <taxon>Actinomycetota</taxon>
        <taxon>Actinomycetes</taxon>
        <taxon>Micrococcales</taxon>
        <taxon>Microbacteriaceae</taxon>
        <taxon>Microcella</taxon>
    </lineage>
</organism>
<evidence type="ECO:0008006" key="3">
    <source>
        <dbReference type="Google" id="ProtNLM"/>
    </source>
</evidence>
<evidence type="ECO:0000313" key="2">
    <source>
        <dbReference type="Proteomes" id="UP000552883"/>
    </source>
</evidence>
<protein>
    <recommendedName>
        <fullName evidence="3">EF-hand domain-containing protein</fullName>
    </recommendedName>
</protein>
<proteinExistence type="predicted"/>
<keyword evidence="2" id="KW-1185">Reference proteome</keyword>
<dbReference type="AlphaFoldDB" id="A0A840XJY5"/>
<dbReference type="EMBL" id="JACHBS010000001">
    <property type="protein sequence ID" value="MBB5618782.1"/>
    <property type="molecule type" value="Genomic_DNA"/>
</dbReference>
<evidence type="ECO:0000313" key="1">
    <source>
        <dbReference type="EMBL" id="MBB5618782.1"/>
    </source>
</evidence>
<comment type="caution">
    <text evidence="1">The sequence shown here is derived from an EMBL/GenBank/DDBJ whole genome shotgun (WGS) entry which is preliminary data.</text>
</comment>
<sequence length="235" mass="26177">MEQPWFDEATGRVDVEAFERFMEKGRLEGLGFVPGPLVSAHALRVERQKRRPTRTLVQFVLDCDRDGPSAVGDLTSVDDYPFEARSETRAPVVYRSTNPAHRMLHGAVDFRFDDVDGTRAISPAEIQALIHAPRATPCWAPFALEAHHDDAPPGIAAYSLLVERVGRTFSQELYYFLARGHDDALAVSFTVGQDDPAVDGEAEVRRLLYFTGFTGPWHGQVLFEHAVIDASEPAR</sequence>
<reference evidence="1 2" key="1">
    <citation type="submission" date="2020-08" db="EMBL/GenBank/DDBJ databases">
        <title>Sequencing the genomes of 1000 actinobacteria strains.</title>
        <authorList>
            <person name="Klenk H.-P."/>
        </authorList>
    </citation>
    <scope>NUCLEOTIDE SEQUENCE [LARGE SCALE GENOMIC DNA]</scope>
    <source>
        <strain evidence="1 2">DSM 23889</strain>
    </source>
</reference>
<gene>
    <name evidence="1" type="ORF">BJ959_002278</name>
</gene>
<name>A0A840XJY5_9MICO</name>